<accession>A0ABX9FWH6</accession>
<dbReference type="EMBL" id="QNRL01000007">
    <property type="protein sequence ID" value="RBP09402.1"/>
    <property type="molecule type" value="Genomic_DNA"/>
</dbReference>
<protein>
    <submittedName>
        <fullName evidence="3">Uncharacterized protein</fullName>
    </submittedName>
</protein>
<keyword evidence="2" id="KW-1133">Transmembrane helix</keyword>
<gene>
    <name evidence="3" type="ORF">DFQ50_107118</name>
</gene>
<reference evidence="3 4" key="1">
    <citation type="submission" date="2018-06" db="EMBL/GenBank/DDBJ databases">
        <title>Genomic Encyclopedia of Type Strains, Phase IV (KMG-IV): sequencing the most valuable type-strain genomes for metagenomic binning, comparative biology and taxonomic classification.</title>
        <authorList>
            <person name="Goeker M."/>
        </authorList>
    </citation>
    <scope>NUCLEOTIDE SEQUENCE [LARGE SCALE GENOMIC DNA]</scope>
    <source>
        <strain evidence="3 4">DSM 27453</strain>
    </source>
</reference>
<evidence type="ECO:0000313" key="4">
    <source>
        <dbReference type="Proteomes" id="UP000253201"/>
    </source>
</evidence>
<keyword evidence="2" id="KW-0472">Membrane</keyword>
<keyword evidence="4" id="KW-1185">Reference proteome</keyword>
<feature type="transmembrane region" description="Helical" evidence="2">
    <location>
        <begin position="99"/>
        <end position="120"/>
    </location>
</feature>
<proteinExistence type="predicted"/>
<evidence type="ECO:0000313" key="3">
    <source>
        <dbReference type="EMBL" id="RBP09402.1"/>
    </source>
</evidence>
<name>A0ABX9FWH6_9ENTR</name>
<organism evidence="3 4">
    <name type="scientific">Pseudocitrobacter faecalis</name>
    <dbReference type="NCBI Taxonomy" id="1398493"/>
    <lineage>
        <taxon>Bacteria</taxon>
        <taxon>Pseudomonadati</taxon>
        <taxon>Pseudomonadota</taxon>
        <taxon>Gammaproteobacteria</taxon>
        <taxon>Enterobacterales</taxon>
        <taxon>Enterobacteriaceae</taxon>
        <taxon>Pseudocitrobacter</taxon>
    </lineage>
</organism>
<evidence type="ECO:0000256" key="1">
    <source>
        <dbReference type="SAM" id="MobiDB-lite"/>
    </source>
</evidence>
<dbReference type="Proteomes" id="UP000253201">
    <property type="component" value="Unassembled WGS sequence"/>
</dbReference>
<comment type="caution">
    <text evidence="3">The sequence shown here is derived from an EMBL/GenBank/DDBJ whole genome shotgun (WGS) entry which is preliminary data.</text>
</comment>
<feature type="region of interest" description="Disordered" evidence="1">
    <location>
        <begin position="1"/>
        <end position="22"/>
    </location>
</feature>
<evidence type="ECO:0000256" key="2">
    <source>
        <dbReference type="SAM" id="Phobius"/>
    </source>
</evidence>
<sequence>MRRKRLIRPTDRARACRPDKTRQRRIRHRSTIAGCGVNALSGLPIGRGLVGQIRRAASHQASAHNCRMRRDRLIRPTDRVQVCRPDKTRQRRIRHRSTIAGCGVNALSGLPFGCWLVGLIRRAASHQASEHNCRMRRKRLIRPTDRVLACRPDKTRSVASGMALHVIHCLKTNNIFIIV</sequence>
<keyword evidence="2" id="KW-0812">Transmembrane</keyword>
<feature type="compositionally biased region" description="Basic and acidic residues" evidence="1">
    <location>
        <begin position="8"/>
        <end position="21"/>
    </location>
</feature>